<evidence type="ECO:0000313" key="3">
    <source>
        <dbReference type="Proteomes" id="UP001642360"/>
    </source>
</evidence>
<reference evidence="2 3" key="1">
    <citation type="submission" date="2024-02" db="EMBL/GenBank/DDBJ databases">
        <authorList>
            <person name="Vignale AGUSTIN F."/>
            <person name="Sosa J E."/>
            <person name="Modenutti C."/>
        </authorList>
    </citation>
    <scope>NUCLEOTIDE SEQUENCE [LARGE SCALE GENOMIC DNA]</scope>
</reference>
<proteinExistence type="predicted"/>
<accession>A0ABC8RJ87</accession>
<evidence type="ECO:0000256" key="1">
    <source>
        <dbReference type="SAM" id="Phobius"/>
    </source>
</evidence>
<keyword evidence="1" id="KW-0812">Transmembrane</keyword>
<dbReference type="Proteomes" id="UP001642360">
    <property type="component" value="Unassembled WGS sequence"/>
</dbReference>
<sequence length="65" mass="7417">MRKWIDRDFDDDLSLTLFLVDVFGCGFVIYSRDWCSDSLVEFFIVGDDVTVCGTTSLLKKGGVWL</sequence>
<name>A0ABC8RJ87_9AQUA</name>
<evidence type="ECO:0000313" key="2">
    <source>
        <dbReference type="EMBL" id="CAK9144236.1"/>
    </source>
</evidence>
<keyword evidence="1" id="KW-0472">Membrane</keyword>
<protein>
    <submittedName>
        <fullName evidence="2">Uncharacterized protein</fullName>
    </submittedName>
</protein>
<keyword evidence="3" id="KW-1185">Reference proteome</keyword>
<feature type="transmembrane region" description="Helical" evidence="1">
    <location>
        <begin position="12"/>
        <end position="30"/>
    </location>
</feature>
<dbReference type="AlphaFoldDB" id="A0ABC8RJ87"/>
<gene>
    <name evidence="2" type="ORF">ILEXP_LOCUS11983</name>
</gene>
<dbReference type="EMBL" id="CAUOFW020001380">
    <property type="protein sequence ID" value="CAK9144236.1"/>
    <property type="molecule type" value="Genomic_DNA"/>
</dbReference>
<comment type="caution">
    <text evidence="2">The sequence shown here is derived from an EMBL/GenBank/DDBJ whole genome shotgun (WGS) entry which is preliminary data.</text>
</comment>
<organism evidence="2 3">
    <name type="scientific">Ilex paraguariensis</name>
    <name type="common">yerba mate</name>
    <dbReference type="NCBI Taxonomy" id="185542"/>
    <lineage>
        <taxon>Eukaryota</taxon>
        <taxon>Viridiplantae</taxon>
        <taxon>Streptophyta</taxon>
        <taxon>Embryophyta</taxon>
        <taxon>Tracheophyta</taxon>
        <taxon>Spermatophyta</taxon>
        <taxon>Magnoliopsida</taxon>
        <taxon>eudicotyledons</taxon>
        <taxon>Gunneridae</taxon>
        <taxon>Pentapetalae</taxon>
        <taxon>asterids</taxon>
        <taxon>campanulids</taxon>
        <taxon>Aquifoliales</taxon>
        <taxon>Aquifoliaceae</taxon>
        <taxon>Ilex</taxon>
    </lineage>
</organism>
<keyword evidence="1" id="KW-1133">Transmembrane helix</keyword>